<feature type="coiled-coil region" evidence="1">
    <location>
        <begin position="135"/>
        <end position="178"/>
    </location>
</feature>
<protein>
    <submittedName>
        <fullName evidence="2">Uncharacterized protein</fullName>
    </submittedName>
</protein>
<dbReference type="AlphaFoldDB" id="A0AAV2G9S4"/>
<evidence type="ECO:0000313" key="2">
    <source>
        <dbReference type="EMBL" id="CAL1406927.1"/>
    </source>
</evidence>
<dbReference type="PANTHER" id="PTHR33710">
    <property type="entry name" value="BNAC02G09200D PROTEIN"/>
    <property type="match status" value="1"/>
</dbReference>
<evidence type="ECO:0000313" key="3">
    <source>
        <dbReference type="Proteomes" id="UP001497516"/>
    </source>
</evidence>
<accession>A0AAV2G9S4</accession>
<evidence type="ECO:0000256" key="1">
    <source>
        <dbReference type="SAM" id="Coils"/>
    </source>
</evidence>
<sequence>MDNFNQALNYCGLEDLGYYGRRYTWDNNHKDDTFLEERLDRMVASMSWKQNFPNARVNNVRRCGSDHNPIVLHTEIQEEEEIKWGHTFRFEAVWQQHQDIKHVIGQGWRSKQSRGVLDRIANCETKLKLWSQEVFGTMKSRKQRLEKALAKLEKLNMTAALVSQCQDLETELNEILEQEELLWKQRSRSDWLKEGDKNTKYFHRRASERRRRNTIKKLKD</sequence>
<name>A0AAV2G9S4_9ROSI</name>
<reference evidence="2 3" key="1">
    <citation type="submission" date="2024-04" db="EMBL/GenBank/DDBJ databases">
        <authorList>
            <person name="Fracassetti M."/>
        </authorList>
    </citation>
    <scope>NUCLEOTIDE SEQUENCE [LARGE SCALE GENOMIC DNA]</scope>
</reference>
<dbReference type="InterPro" id="IPR036691">
    <property type="entry name" value="Endo/exonu/phosph_ase_sf"/>
</dbReference>
<proteinExistence type="predicted"/>
<dbReference type="Gene3D" id="3.60.10.10">
    <property type="entry name" value="Endonuclease/exonuclease/phosphatase"/>
    <property type="match status" value="1"/>
</dbReference>
<dbReference type="SUPFAM" id="SSF56219">
    <property type="entry name" value="DNase I-like"/>
    <property type="match status" value="1"/>
</dbReference>
<dbReference type="Proteomes" id="UP001497516">
    <property type="component" value="Chromosome 8"/>
</dbReference>
<keyword evidence="1" id="KW-0175">Coiled coil</keyword>
<keyword evidence="3" id="KW-1185">Reference proteome</keyword>
<dbReference type="EMBL" id="OZ034821">
    <property type="protein sequence ID" value="CAL1406927.1"/>
    <property type="molecule type" value="Genomic_DNA"/>
</dbReference>
<organism evidence="2 3">
    <name type="scientific">Linum trigynum</name>
    <dbReference type="NCBI Taxonomy" id="586398"/>
    <lineage>
        <taxon>Eukaryota</taxon>
        <taxon>Viridiplantae</taxon>
        <taxon>Streptophyta</taxon>
        <taxon>Embryophyta</taxon>
        <taxon>Tracheophyta</taxon>
        <taxon>Spermatophyta</taxon>
        <taxon>Magnoliopsida</taxon>
        <taxon>eudicotyledons</taxon>
        <taxon>Gunneridae</taxon>
        <taxon>Pentapetalae</taxon>
        <taxon>rosids</taxon>
        <taxon>fabids</taxon>
        <taxon>Malpighiales</taxon>
        <taxon>Linaceae</taxon>
        <taxon>Linum</taxon>
    </lineage>
</organism>
<dbReference type="PANTHER" id="PTHR33710:SF62">
    <property type="entry name" value="DUF4283 DOMAIN PROTEIN"/>
    <property type="match status" value="1"/>
</dbReference>
<gene>
    <name evidence="2" type="ORF">LTRI10_LOCUS46621</name>
</gene>